<gene>
    <name evidence="4" type="ORF">RXV79_06875</name>
</gene>
<dbReference type="Pfam" id="PF20434">
    <property type="entry name" value="BD-FAE"/>
    <property type="match status" value="1"/>
</dbReference>
<dbReference type="GO" id="GO:0016787">
    <property type="term" value="F:hydrolase activity"/>
    <property type="evidence" value="ECO:0007669"/>
    <property type="project" value="UniProtKB-KW"/>
</dbReference>
<protein>
    <submittedName>
        <fullName evidence="4">Alpha/beta hydrolase</fullName>
    </submittedName>
</protein>
<dbReference type="InterPro" id="IPR050300">
    <property type="entry name" value="GDXG_lipolytic_enzyme"/>
</dbReference>
<keyword evidence="1 4" id="KW-0378">Hydrolase</keyword>
<evidence type="ECO:0000256" key="1">
    <source>
        <dbReference type="ARBA" id="ARBA00022801"/>
    </source>
</evidence>
<feature type="domain" description="BD-FAE-like" evidence="3">
    <location>
        <begin position="51"/>
        <end position="239"/>
    </location>
</feature>
<dbReference type="RefSeq" id="WP_316702658.1">
    <property type="nucleotide sequence ID" value="NZ_CP136336.1"/>
</dbReference>
<evidence type="ECO:0000256" key="2">
    <source>
        <dbReference type="SAM" id="SignalP"/>
    </source>
</evidence>
<evidence type="ECO:0000313" key="5">
    <source>
        <dbReference type="Proteomes" id="UP001303946"/>
    </source>
</evidence>
<dbReference type="Proteomes" id="UP001303946">
    <property type="component" value="Chromosome"/>
</dbReference>
<feature type="signal peptide" evidence="2">
    <location>
        <begin position="1"/>
        <end position="20"/>
    </location>
</feature>
<evidence type="ECO:0000313" key="4">
    <source>
        <dbReference type="EMBL" id="WOB09781.1"/>
    </source>
</evidence>
<dbReference type="InterPro" id="IPR049492">
    <property type="entry name" value="BD-FAE-like_dom"/>
</dbReference>
<feature type="chain" id="PRO_5047156362" evidence="2">
    <location>
        <begin position="21"/>
        <end position="300"/>
    </location>
</feature>
<dbReference type="EMBL" id="CP136336">
    <property type="protein sequence ID" value="WOB09781.1"/>
    <property type="molecule type" value="Genomic_DNA"/>
</dbReference>
<sequence length="300" mass="32400">MNRRFHLGRLATLLTLPALSACSSGLNALKPSSTYVATVGVSYGPDPRHKLDVYRPSGKPPRGGWPVAVFFYGGSWHWGSRTEYTFAGEALASRGVLALIADYRLYPEVRYPGFLDDSARATGYALREASKLGGNPQRVYVMGHSAGAYNAAMVALDERWLKAQGQSPASLAGWIGLAGPYEFLPISNPQAQVVFHHPDVPPGTQPIDYVKRDAPRAFLGAARSDHLVNPVRNTEQMAERLKSAGAPVELKLYDGVDHVTLVASMAWSLRWMSSVLDDVSGFMLAEPATTPTTAAKSAAQ</sequence>
<reference evidence="4 5" key="1">
    <citation type="submission" date="2023-10" db="EMBL/GenBank/DDBJ databases">
        <title>Bacteria for the degradation of biodegradable plastic PBAT(Polybutylene adipate terephthalate).</title>
        <authorList>
            <person name="Weon H.-Y."/>
            <person name="Yeon J."/>
        </authorList>
    </citation>
    <scope>NUCLEOTIDE SEQUENCE [LARGE SCALE GENOMIC DNA]</scope>
    <source>
        <strain evidence="4 5">SBD 7-3</strain>
    </source>
</reference>
<dbReference type="PANTHER" id="PTHR48081">
    <property type="entry name" value="AB HYDROLASE SUPERFAMILY PROTEIN C4A8.06C"/>
    <property type="match status" value="1"/>
</dbReference>
<organism evidence="4 5">
    <name type="scientific">Piscinibacter gummiphilus</name>
    <dbReference type="NCBI Taxonomy" id="946333"/>
    <lineage>
        <taxon>Bacteria</taxon>
        <taxon>Pseudomonadati</taxon>
        <taxon>Pseudomonadota</taxon>
        <taxon>Betaproteobacteria</taxon>
        <taxon>Burkholderiales</taxon>
        <taxon>Sphaerotilaceae</taxon>
        <taxon>Piscinibacter</taxon>
    </lineage>
</organism>
<accession>A0ABZ0CXV8</accession>
<proteinExistence type="predicted"/>
<keyword evidence="5" id="KW-1185">Reference proteome</keyword>
<keyword evidence="2" id="KW-0732">Signal</keyword>
<dbReference type="InterPro" id="IPR029058">
    <property type="entry name" value="AB_hydrolase_fold"/>
</dbReference>
<dbReference type="Gene3D" id="3.40.50.1820">
    <property type="entry name" value="alpha/beta hydrolase"/>
    <property type="match status" value="1"/>
</dbReference>
<dbReference type="PANTHER" id="PTHR48081:SF9">
    <property type="entry name" value="CARBOXYLESTERASE"/>
    <property type="match status" value="1"/>
</dbReference>
<evidence type="ECO:0000259" key="3">
    <source>
        <dbReference type="Pfam" id="PF20434"/>
    </source>
</evidence>
<dbReference type="PROSITE" id="PS51257">
    <property type="entry name" value="PROKAR_LIPOPROTEIN"/>
    <property type="match status" value="1"/>
</dbReference>
<dbReference type="SUPFAM" id="SSF53474">
    <property type="entry name" value="alpha/beta-Hydrolases"/>
    <property type="match status" value="1"/>
</dbReference>
<name>A0ABZ0CXV8_9BURK</name>